<dbReference type="SUPFAM" id="SSF56935">
    <property type="entry name" value="Porins"/>
    <property type="match status" value="1"/>
</dbReference>
<dbReference type="InterPro" id="IPR037066">
    <property type="entry name" value="Plug_dom_sf"/>
</dbReference>
<dbReference type="InterPro" id="IPR041700">
    <property type="entry name" value="OMP_b-brl_3"/>
</dbReference>
<dbReference type="Pfam" id="PF07715">
    <property type="entry name" value="Plug"/>
    <property type="match status" value="1"/>
</dbReference>
<dbReference type="Gene3D" id="2.170.130.10">
    <property type="entry name" value="TonB-dependent receptor, plug domain"/>
    <property type="match status" value="1"/>
</dbReference>
<keyword evidence="5 8" id="KW-0732">Signal</keyword>
<comment type="subcellular location">
    <subcellularLocation>
        <location evidence="1">Cell outer membrane</location>
        <topology evidence="1">Multi-pass membrane protein</topology>
    </subcellularLocation>
</comment>
<dbReference type="RefSeq" id="WP_263051199.1">
    <property type="nucleotide sequence ID" value="NZ_CP106735.1"/>
</dbReference>
<dbReference type="InterPro" id="IPR039426">
    <property type="entry name" value="TonB-dep_rcpt-like"/>
</dbReference>
<keyword evidence="6" id="KW-0472">Membrane</keyword>
<proteinExistence type="predicted"/>
<keyword evidence="3" id="KW-1134">Transmembrane beta strand</keyword>
<gene>
    <name evidence="11" type="ORF">N7E81_19115</name>
</gene>
<dbReference type="PANTHER" id="PTHR30069:SF29">
    <property type="entry name" value="HEMOGLOBIN AND HEMOGLOBIN-HAPTOGLOBIN-BINDING PROTEIN 1-RELATED"/>
    <property type="match status" value="1"/>
</dbReference>
<protein>
    <submittedName>
        <fullName evidence="11">TonB-dependent receptor</fullName>
    </submittedName>
</protein>
<feature type="chain" id="PRO_5046289395" evidence="8">
    <location>
        <begin position="20"/>
        <end position="839"/>
    </location>
</feature>
<accession>A0ABY6CZX0</accession>
<dbReference type="Proteomes" id="UP001062165">
    <property type="component" value="Chromosome"/>
</dbReference>
<feature type="domain" description="TonB-dependent receptor plug" evidence="9">
    <location>
        <begin position="130"/>
        <end position="217"/>
    </location>
</feature>
<evidence type="ECO:0000256" key="6">
    <source>
        <dbReference type="ARBA" id="ARBA00023136"/>
    </source>
</evidence>
<dbReference type="Pfam" id="PF13715">
    <property type="entry name" value="CarbopepD_reg_2"/>
    <property type="match status" value="1"/>
</dbReference>
<keyword evidence="11" id="KW-0675">Receptor</keyword>
<name>A0ABY6CZX0_9BACT</name>
<dbReference type="InterPro" id="IPR036942">
    <property type="entry name" value="Beta-barrel_TonB_sf"/>
</dbReference>
<dbReference type="SUPFAM" id="SSF49464">
    <property type="entry name" value="Carboxypeptidase regulatory domain-like"/>
    <property type="match status" value="1"/>
</dbReference>
<sequence length="839" mass="95155">MRKKIFIPFLFLLPWSVSAQSILKGVLVENTERSAIEFASVALYQSSDSSLIGGVISKADGSFEITKIKTGAYYLQVQFMGFEELVLPNLNFNKKQTLDLGTITLKPNDELLEELVVSGEKVTTMHKVDRQVFDAGQFKNSQGGTATDVIRNMPSVSINAEGTVAVRGTDGFVVLLNGKPIQSDVKMLLDQLPANAIQNVEVITAPSAKYDSEGKAGIVNIVTTQNATDGMFAQVNVKGGLPSIQTYDNENAATRYGADFTLNYQKDKWDWSLGAGYLRNDKTGRREGDVWTEIDDKRTEFPSDGERSFDEINYSGRASVGFHPSERTDINVGFYGGKHQKDRLADIYYNNKTYHLPDGAQTGSFDYYNHNLRTRTGDFLLGSIDFAHAFANESKLSTSFLYEYTLLGGPTENYNLPYDWQQTTAYYQLEYNTNENPLYGTRFNLDYALQPGEIGQWEVGYQFRNLDHQGDFDYRRYNETTDNINDRDDWEIVPEFSSELNLKRSIHSGYVMWTGEIEAWTFGGGLRAEMMDRTLEYLGATPGAVQETLGYDYFKLFPSANVQYMVNDELRLKAAYSKRVQRTTTFKMNPFKEREHSETLEQGDANLLPEFVDLIEVGVVKDIDAHSFSATAYFRNTENLINRVNTVDSDTVLNRIYTNVGTGKSLGMEFSGDLQLTDRWKLYAGANIYYASIDGKFNNELINTSAWQSSFNINTTYQITDTWSAQWSLNYLSQRVTAQGKDSKFYSPNLTVQKTFMDNRLTLSAQWLNMDMGLLDTNEQRITTTGDYVDATDGLRKAFYTTTNYVYEVDMIMINLSFKFNQLKNKAKFVNSEFGEKEF</sequence>
<evidence type="ECO:0000256" key="8">
    <source>
        <dbReference type="SAM" id="SignalP"/>
    </source>
</evidence>
<reference evidence="11" key="1">
    <citation type="submission" date="2022-10" db="EMBL/GenBank/DDBJ databases">
        <title>Comparative genomics and taxonomic characterization of three novel marine species of genus Reichenbachiella exhibiting antioxidant and polysaccharide degradation activities.</title>
        <authorList>
            <person name="Muhammad N."/>
            <person name="Lee Y.-J."/>
            <person name="Ko J."/>
            <person name="Kim S.-G."/>
        </authorList>
    </citation>
    <scope>NUCLEOTIDE SEQUENCE</scope>
    <source>
        <strain evidence="11">Wsw4-B4</strain>
    </source>
</reference>
<evidence type="ECO:0000256" key="1">
    <source>
        <dbReference type="ARBA" id="ARBA00004571"/>
    </source>
</evidence>
<evidence type="ECO:0000256" key="5">
    <source>
        <dbReference type="ARBA" id="ARBA00022729"/>
    </source>
</evidence>
<evidence type="ECO:0000313" key="11">
    <source>
        <dbReference type="EMBL" id="UXX79461.1"/>
    </source>
</evidence>
<keyword evidence="7" id="KW-0998">Cell outer membrane</keyword>
<dbReference type="InterPro" id="IPR008969">
    <property type="entry name" value="CarboxyPept-like_regulatory"/>
</dbReference>
<organism evidence="11 12">
    <name type="scientific">Reichenbachiella carrageenanivorans</name>
    <dbReference type="NCBI Taxonomy" id="2979869"/>
    <lineage>
        <taxon>Bacteria</taxon>
        <taxon>Pseudomonadati</taxon>
        <taxon>Bacteroidota</taxon>
        <taxon>Cytophagia</taxon>
        <taxon>Cytophagales</taxon>
        <taxon>Reichenbachiellaceae</taxon>
        <taxon>Reichenbachiella</taxon>
    </lineage>
</organism>
<evidence type="ECO:0000256" key="3">
    <source>
        <dbReference type="ARBA" id="ARBA00022452"/>
    </source>
</evidence>
<keyword evidence="2" id="KW-0813">Transport</keyword>
<dbReference type="Gene3D" id="2.40.170.20">
    <property type="entry name" value="TonB-dependent receptor, beta-barrel domain"/>
    <property type="match status" value="1"/>
</dbReference>
<keyword evidence="12" id="KW-1185">Reference proteome</keyword>
<feature type="domain" description="Outer membrane protein beta-barrel" evidence="10">
    <location>
        <begin position="390"/>
        <end position="792"/>
    </location>
</feature>
<evidence type="ECO:0000313" key="12">
    <source>
        <dbReference type="Proteomes" id="UP001062165"/>
    </source>
</evidence>
<evidence type="ECO:0000259" key="9">
    <source>
        <dbReference type="Pfam" id="PF07715"/>
    </source>
</evidence>
<dbReference type="InterPro" id="IPR012910">
    <property type="entry name" value="Plug_dom"/>
</dbReference>
<dbReference type="PANTHER" id="PTHR30069">
    <property type="entry name" value="TONB-DEPENDENT OUTER MEMBRANE RECEPTOR"/>
    <property type="match status" value="1"/>
</dbReference>
<dbReference type="EMBL" id="CP106735">
    <property type="protein sequence ID" value="UXX79461.1"/>
    <property type="molecule type" value="Genomic_DNA"/>
</dbReference>
<evidence type="ECO:0000256" key="4">
    <source>
        <dbReference type="ARBA" id="ARBA00022692"/>
    </source>
</evidence>
<evidence type="ECO:0000256" key="7">
    <source>
        <dbReference type="ARBA" id="ARBA00023237"/>
    </source>
</evidence>
<dbReference type="Pfam" id="PF14905">
    <property type="entry name" value="OMP_b-brl_3"/>
    <property type="match status" value="1"/>
</dbReference>
<feature type="signal peptide" evidence="8">
    <location>
        <begin position="1"/>
        <end position="19"/>
    </location>
</feature>
<evidence type="ECO:0000259" key="10">
    <source>
        <dbReference type="Pfam" id="PF14905"/>
    </source>
</evidence>
<keyword evidence="4" id="KW-0812">Transmembrane</keyword>
<evidence type="ECO:0000256" key="2">
    <source>
        <dbReference type="ARBA" id="ARBA00022448"/>
    </source>
</evidence>